<evidence type="ECO:0000256" key="5">
    <source>
        <dbReference type="ARBA" id="ARBA00023136"/>
    </source>
</evidence>
<dbReference type="InterPro" id="IPR050250">
    <property type="entry name" value="Macrolide_Exporter_MacB"/>
</dbReference>
<dbReference type="GO" id="GO:0005886">
    <property type="term" value="C:plasma membrane"/>
    <property type="evidence" value="ECO:0007669"/>
    <property type="project" value="UniProtKB-SubCell"/>
</dbReference>
<accession>A0A7Z0WRY8</accession>
<evidence type="ECO:0000313" key="10">
    <source>
        <dbReference type="Proteomes" id="UP000185696"/>
    </source>
</evidence>
<gene>
    <name evidence="9" type="ORF">BLA60_03320</name>
</gene>
<sequence length="926" mass="98655">MLRFVFAQLRGRPRRTVALLAGVLVATTGFTVLSAGAAVQRLQVESTVAAHARSAYDILVRPRGSRNDLERERGLIAPNSLSGSYGGISLAQLDQIRAAGNVEVAAPIAMLGYVKLQLNQTVDLTDQVDPTARRQLFRITPSVIANHGLTVLDDAPRYVYLSRNRLVAEDSDYGKWADGTYWVGGMEGCVTVREVVSAEEFRQVCVRPYEDWETADGTTARERTRVEPYWVNENGQYLNAIADRGAPPGDRLVVTVTWNVMVLAAAIDPAAEAELVGLDDAIVSGRYLSPTDRPARTRDPRSTDERDQYFTGIPALTANARYLDEQVELSVESLGPELAETAVDREWDDWVPRLADVKGASAGEPVRVSSNPWLDADVAYADASIMYRVGPPSYHTGADGVLRPEVRTPDPEAWTIRDVGVYFDLPPRLVAEKGFRRLTRLGGTMSSSRRKPEYTQVGKFDPARISDFSPLTTVPLETYQAPRAVGADQRSRDLLGGEALRPNSNPADYLNTPPLILTNLDSLSAITSLWREDEPVSAVRVRVAGVTGVDERSQELLRTTAERIATTTGLDVDVTLGSSPQPLTVALSAGGGRPGLTLTEDWSRKGAAVAIVQAADRKSLVLFGLILVVCTLFLANAVTAAVRDRRRELAVLTCLGWPARRLAGVVLAEVVGVGLIAGVLSGALAMGLADTAGAPITLQHALIAVPVALGIAVLAAVAPALLAARSRPLAALRPPARVRRVRHRTSVLGLALGNLWRVPGRTALGVTALAVGVGALTVLVVLAFAFTDDVVGTLLGDAVALRVRTVDLVAAITAVSLGVLMIADLLYINIRERAAELATLWASGWSNHALLRLVGYEGLAMGAVGAVLGSGLGLLGVSVFAGEIRPRMVWLAAGIAVAAVVVAGLAAVVPALVLRRLPLATLLAEE</sequence>
<comment type="subcellular location">
    <subcellularLocation>
        <location evidence="1">Cell membrane</location>
        <topology evidence="1">Multi-pass membrane protein</topology>
    </subcellularLocation>
</comment>
<evidence type="ECO:0000256" key="6">
    <source>
        <dbReference type="ARBA" id="ARBA00038076"/>
    </source>
</evidence>
<feature type="transmembrane region" description="Helical" evidence="7">
    <location>
        <begin position="701"/>
        <end position="724"/>
    </location>
</feature>
<evidence type="ECO:0000256" key="4">
    <source>
        <dbReference type="ARBA" id="ARBA00022989"/>
    </source>
</evidence>
<keyword evidence="2" id="KW-1003">Cell membrane</keyword>
<comment type="similarity">
    <text evidence="6">Belongs to the ABC-4 integral membrane protein family.</text>
</comment>
<feature type="domain" description="ABC3 transporter permease C-terminal" evidence="8">
    <location>
        <begin position="621"/>
        <end position="726"/>
    </location>
</feature>
<evidence type="ECO:0000313" key="9">
    <source>
        <dbReference type="EMBL" id="OLF14190.1"/>
    </source>
</evidence>
<keyword evidence="5 7" id="KW-0472">Membrane</keyword>
<dbReference type="PANTHER" id="PTHR30572:SF4">
    <property type="entry name" value="ABC TRANSPORTER PERMEASE YTRF"/>
    <property type="match status" value="1"/>
</dbReference>
<dbReference type="AlphaFoldDB" id="A0A7Z0WRY8"/>
<dbReference type="InterPro" id="IPR003838">
    <property type="entry name" value="ABC3_permease_C"/>
</dbReference>
<feature type="transmembrane region" description="Helical" evidence="7">
    <location>
        <begin position="806"/>
        <end position="827"/>
    </location>
</feature>
<dbReference type="GO" id="GO:0022857">
    <property type="term" value="F:transmembrane transporter activity"/>
    <property type="evidence" value="ECO:0007669"/>
    <property type="project" value="TreeGrafter"/>
</dbReference>
<evidence type="ECO:0000256" key="7">
    <source>
        <dbReference type="SAM" id="Phobius"/>
    </source>
</evidence>
<comment type="caution">
    <text evidence="9">The sequence shown here is derived from an EMBL/GenBank/DDBJ whole genome shotgun (WGS) entry which is preliminary data.</text>
</comment>
<dbReference type="Proteomes" id="UP000185696">
    <property type="component" value="Unassembled WGS sequence"/>
</dbReference>
<protein>
    <recommendedName>
        <fullName evidence="8">ABC3 transporter permease C-terminal domain-containing protein</fullName>
    </recommendedName>
</protein>
<evidence type="ECO:0000256" key="2">
    <source>
        <dbReference type="ARBA" id="ARBA00022475"/>
    </source>
</evidence>
<reference evidence="9 10" key="1">
    <citation type="submission" date="2016-12" db="EMBL/GenBank/DDBJ databases">
        <title>The draft genome sequence of Actinophytocola xinjiangensis.</title>
        <authorList>
            <person name="Wang W."/>
            <person name="Yuan L."/>
        </authorList>
    </citation>
    <scope>NUCLEOTIDE SEQUENCE [LARGE SCALE GENOMIC DNA]</scope>
    <source>
        <strain evidence="9 10">CGMCC 4.4663</strain>
    </source>
</reference>
<dbReference type="Pfam" id="PF02687">
    <property type="entry name" value="FtsX"/>
    <property type="match status" value="2"/>
</dbReference>
<proteinExistence type="inferred from homology"/>
<dbReference type="OrthoDB" id="3268975at2"/>
<feature type="domain" description="ABC3 transporter permease C-terminal" evidence="8">
    <location>
        <begin position="809"/>
        <end position="917"/>
    </location>
</feature>
<feature type="transmembrane region" description="Helical" evidence="7">
    <location>
        <begin position="763"/>
        <end position="786"/>
    </location>
</feature>
<keyword evidence="10" id="KW-1185">Reference proteome</keyword>
<dbReference type="RefSeq" id="WP_075131137.1">
    <property type="nucleotide sequence ID" value="NZ_MSIF01000001.1"/>
</dbReference>
<feature type="transmembrane region" description="Helical" evidence="7">
    <location>
        <begin position="620"/>
        <end position="642"/>
    </location>
</feature>
<evidence type="ECO:0000256" key="1">
    <source>
        <dbReference type="ARBA" id="ARBA00004651"/>
    </source>
</evidence>
<keyword evidence="4 7" id="KW-1133">Transmembrane helix</keyword>
<evidence type="ECO:0000259" key="8">
    <source>
        <dbReference type="Pfam" id="PF02687"/>
    </source>
</evidence>
<feature type="transmembrane region" description="Helical" evidence="7">
    <location>
        <begin position="859"/>
        <end position="882"/>
    </location>
</feature>
<evidence type="ECO:0000256" key="3">
    <source>
        <dbReference type="ARBA" id="ARBA00022692"/>
    </source>
</evidence>
<dbReference type="EMBL" id="MSIF01000001">
    <property type="protein sequence ID" value="OLF14190.1"/>
    <property type="molecule type" value="Genomic_DNA"/>
</dbReference>
<name>A0A7Z0WRY8_9PSEU</name>
<feature type="transmembrane region" description="Helical" evidence="7">
    <location>
        <begin position="888"/>
        <end position="914"/>
    </location>
</feature>
<keyword evidence="3 7" id="KW-0812">Transmembrane</keyword>
<dbReference type="PANTHER" id="PTHR30572">
    <property type="entry name" value="MEMBRANE COMPONENT OF TRANSPORTER-RELATED"/>
    <property type="match status" value="1"/>
</dbReference>
<feature type="transmembrane region" description="Helical" evidence="7">
    <location>
        <begin position="662"/>
        <end position="689"/>
    </location>
</feature>
<organism evidence="9 10">
    <name type="scientific">Actinophytocola xinjiangensis</name>
    <dbReference type="NCBI Taxonomy" id="485602"/>
    <lineage>
        <taxon>Bacteria</taxon>
        <taxon>Bacillati</taxon>
        <taxon>Actinomycetota</taxon>
        <taxon>Actinomycetes</taxon>
        <taxon>Pseudonocardiales</taxon>
        <taxon>Pseudonocardiaceae</taxon>
    </lineage>
</organism>